<accession>A0A6L2MBF2</accession>
<organism evidence="1">
    <name type="scientific">Tanacetum cinerariifolium</name>
    <name type="common">Dalmatian daisy</name>
    <name type="synonym">Chrysanthemum cinerariifolium</name>
    <dbReference type="NCBI Taxonomy" id="118510"/>
    <lineage>
        <taxon>Eukaryota</taxon>
        <taxon>Viridiplantae</taxon>
        <taxon>Streptophyta</taxon>
        <taxon>Embryophyta</taxon>
        <taxon>Tracheophyta</taxon>
        <taxon>Spermatophyta</taxon>
        <taxon>Magnoliopsida</taxon>
        <taxon>eudicotyledons</taxon>
        <taxon>Gunneridae</taxon>
        <taxon>Pentapetalae</taxon>
        <taxon>asterids</taxon>
        <taxon>campanulids</taxon>
        <taxon>Asterales</taxon>
        <taxon>Asteraceae</taxon>
        <taxon>Asteroideae</taxon>
        <taxon>Anthemideae</taxon>
        <taxon>Anthemidinae</taxon>
        <taxon>Tanacetum</taxon>
    </lineage>
</organism>
<gene>
    <name evidence="1" type="ORF">Tci_043281</name>
</gene>
<reference evidence="1" key="1">
    <citation type="journal article" date="2019" name="Sci. Rep.">
        <title>Draft genome of Tanacetum cinerariifolium, the natural source of mosquito coil.</title>
        <authorList>
            <person name="Yamashiro T."/>
            <person name="Shiraishi A."/>
            <person name="Satake H."/>
            <person name="Nakayama K."/>
        </authorList>
    </citation>
    <scope>NUCLEOTIDE SEQUENCE</scope>
</reference>
<evidence type="ECO:0000313" key="1">
    <source>
        <dbReference type="EMBL" id="GEU71303.1"/>
    </source>
</evidence>
<name>A0A6L2MBF2_TANCI</name>
<sequence length="328" mass="37693">MEDLKQQYLYEMKRLINSEYHDEIKIDELKDNFNRMSIEINKKEKLQQLEQVANLSTYPSKRFNSFCYDDDDDEDYTVVITPDFSITDSLIMENEHLDTISETESDEFIKSSVENLVLIPNNIIFGLPSCVAIIPNKPVDSLSMGDKHLDTVLATESDEFIKSSVENLVPIPSEFEGDKEYFSEEIYSNPLFEEEIIPMKIDPHSFNAESDLTKSMLNHDSSIIISSKIDSLFDDFAGELTLLKSISPGIDETDGEETHFTNDPLMEEIDLSFTPDDPMPPGIEEDDYDSKRDIPILEEFLDNYPLSLPENESYHFNIPPSSCKTTRW</sequence>
<dbReference type="AlphaFoldDB" id="A0A6L2MBF2"/>
<proteinExistence type="predicted"/>
<protein>
    <recommendedName>
        <fullName evidence="2">Reverse transcriptase domain-containing protein</fullName>
    </recommendedName>
</protein>
<comment type="caution">
    <text evidence="1">The sequence shown here is derived from an EMBL/GenBank/DDBJ whole genome shotgun (WGS) entry which is preliminary data.</text>
</comment>
<dbReference type="EMBL" id="BKCJ010006283">
    <property type="protein sequence ID" value="GEU71303.1"/>
    <property type="molecule type" value="Genomic_DNA"/>
</dbReference>
<evidence type="ECO:0008006" key="2">
    <source>
        <dbReference type="Google" id="ProtNLM"/>
    </source>
</evidence>